<sequence>MDHRGAGHSTCLKYEKTKPTVSNAIDPADLDPEQVPACTKELEAKYGDLAAFSTTSAAMDLATDYGNDASMTVYGTGYGSL</sequence>
<proteinExistence type="predicted"/>
<keyword evidence="2" id="KW-1185">Reference proteome</keyword>
<reference evidence="1" key="1">
    <citation type="submission" date="2023-04" db="EMBL/GenBank/DDBJ databases">
        <title>Phytophthora fragariaefolia NBRC 109709.</title>
        <authorList>
            <person name="Ichikawa N."/>
            <person name="Sato H."/>
            <person name="Tonouchi N."/>
        </authorList>
    </citation>
    <scope>NUCLEOTIDE SEQUENCE</scope>
    <source>
        <strain evidence="1">NBRC 109709</strain>
    </source>
</reference>
<evidence type="ECO:0000313" key="2">
    <source>
        <dbReference type="Proteomes" id="UP001165121"/>
    </source>
</evidence>
<dbReference type="EMBL" id="BSXT01018935">
    <property type="protein sequence ID" value="GMG16439.1"/>
    <property type="molecule type" value="Genomic_DNA"/>
</dbReference>
<gene>
    <name evidence="1" type="ORF">Pfra01_002976800</name>
</gene>
<accession>A0A9W6YMY2</accession>
<name>A0A9W6YMY2_9STRA</name>
<organism evidence="1 2">
    <name type="scientific">Phytophthora fragariaefolia</name>
    <dbReference type="NCBI Taxonomy" id="1490495"/>
    <lineage>
        <taxon>Eukaryota</taxon>
        <taxon>Sar</taxon>
        <taxon>Stramenopiles</taxon>
        <taxon>Oomycota</taxon>
        <taxon>Peronosporomycetes</taxon>
        <taxon>Peronosporales</taxon>
        <taxon>Peronosporaceae</taxon>
        <taxon>Phytophthora</taxon>
    </lineage>
</organism>
<dbReference type="AlphaFoldDB" id="A0A9W6YMY2"/>
<protein>
    <submittedName>
        <fullName evidence="1">Unnamed protein product</fullName>
    </submittedName>
</protein>
<dbReference type="Proteomes" id="UP001165121">
    <property type="component" value="Unassembled WGS sequence"/>
</dbReference>
<evidence type="ECO:0000313" key="1">
    <source>
        <dbReference type="EMBL" id="GMG16439.1"/>
    </source>
</evidence>
<dbReference type="OrthoDB" id="123000at2759"/>
<comment type="caution">
    <text evidence="1">The sequence shown here is derived from an EMBL/GenBank/DDBJ whole genome shotgun (WGS) entry which is preliminary data.</text>
</comment>